<evidence type="ECO:0000256" key="13">
    <source>
        <dbReference type="SAM" id="Phobius"/>
    </source>
</evidence>
<keyword evidence="8 13" id="KW-1133">Transmembrane helix</keyword>
<evidence type="ECO:0000256" key="12">
    <source>
        <dbReference type="ARBA" id="ARBA00023212"/>
    </source>
</evidence>
<keyword evidence="12" id="KW-0206">Cytoskeleton</keyword>
<evidence type="ECO:0000313" key="16">
    <source>
        <dbReference type="Proteomes" id="UP000014760"/>
    </source>
</evidence>
<name>R7TE37_CAPTE</name>
<comment type="similarity">
    <text evidence="3">Belongs to the sarcoglycan beta/delta/gamma/zeta family.</text>
</comment>
<dbReference type="GO" id="GO:0042383">
    <property type="term" value="C:sarcolemma"/>
    <property type="evidence" value="ECO:0007669"/>
    <property type="project" value="UniProtKB-SubCell"/>
</dbReference>
<dbReference type="STRING" id="283909.R7TE37"/>
<dbReference type="FunCoup" id="R7TE37">
    <property type="interactions" value="12"/>
</dbReference>
<protein>
    <recommendedName>
        <fullName evidence="17">Delta-sarcoglycan</fullName>
    </recommendedName>
</protein>
<evidence type="ECO:0000256" key="11">
    <source>
        <dbReference type="ARBA" id="ARBA00023180"/>
    </source>
</evidence>
<evidence type="ECO:0000256" key="1">
    <source>
        <dbReference type="ARBA" id="ARBA00004245"/>
    </source>
</evidence>
<keyword evidence="16" id="KW-1185">Reference proteome</keyword>
<evidence type="ECO:0000256" key="7">
    <source>
        <dbReference type="ARBA" id="ARBA00022968"/>
    </source>
</evidence>
<reference evidence="16" key="1">
    <citation type="submission" date="2012-12" db="EMBL/GenBank/DDBJ databases">
        <authorList>
            <person name="Hellsten U."/>
            <person name="Grimwood J."/>
            <person name="Chapman J.A."/>
            <person name="Shapiro H."/>
            <person name="Aerts A."/>
            <person name="Otillar R.P."/>
            <person name="Terry A.Y."/>
            <person name="Boore J.L."/>
            <person name="Simakov O."/>
            <person name="Marletaz F."/>
            <person name="Cho S.-J."/>
            <person name="Edsinger-Gonzales E."/>
            <person name="Havlak P."/>
            <person name="Kuo D.-H."/>
            <person name="Larsson T."/>
            <person name="Lv J."/>
            <person name="Arendt D."/>
            <person name="Savage R."/>
            <person name="Osoegawa K."/>
            <person name="de Jong P."/>
            <person name="Lindberg D.R."/>
            <person name="Seaver E.C."/>
            <person name="Weisblat D.A."/>
            <person name="Putnam N.H."/>
            <person name="Grigoriev I.V."/>
            <person name="Rokhsar D.S."/>
        </authorList>
    </citation>
    <scope>NUCLEOTIDE SEQUENCE</scope>
    <source>
        <strain evidence="16">I ESC-2004</strain>
    </source>
</reference>
<keyword evidence="6 13" id="KW-0812">Transmembrane</keyword>
<keyword evidence="5" id="KW-0963">Cytoplasm</keyword>
<dbReference type="Proteomes" id="UP000014760">
    <property type="component" value="Unassembled WGS sequence"/>
</dbReference>
<evidence type="ECO:0008006" key="17">
    <source>
        <dbReference type="Google" id="ProtNLM"/>
    </source>
</evidence>
<evidence type="ECO:0000256" key="8">
    <source>
        <dbReference type="ARBA" id="ARBA00022989"/>
    </source>
</evidence>
<dbReference type="EMBL" id="AMQN01003279">
    <property type="status" value="NOT_ANNOTATED_CDS"/>
    <property type="molecule type" value="Genomic_DNA"/>
</dbReference>
<dbReference type="Pfam" id="PF04790">
    <property type="entry name" value="Sarcoglycan_1"/>
    <property type="match status" value="1"/>
</dbReference>
<evidence type="ECO:0000256" key="6">
    <source>
        <dbReference type="ARBA" id="ARBA00022692"/>
    </source>
</evidence>
<dbReference type="OMA" id="RPLYVND"/>
<evidence type="ECO:0000256" key="10">
    <source>
        <dbReference type="ARBA" id="ARBA00023157"/>
    </source>
</evidence>
<dbReference type="InterPro" id="IPR039972">
    <property type="entry name" value="Sarcoglycan_gamma/delta/zeta"/>
</dbReference>
<comment type="subcellular location">
    <subcellularLocation>
        <location evidence="2">Cell membrane</location>
        <location evidence="2">Sarcolemma</location>
        <topology evidence="2">Single-pass type II membrane protein</topology>
    </subcellularLocation>
    <subcellularLocation>
        <location evidence="1">Cytoplasm</location>
        <location evidence="1">Cytoskeleton</location>
    </subcellularLocation>
</comment>
<keyword evidence="9 13" id="KW-0472">Membrane</keyword>
<keyword evidence="10" id="KW-1015">Disulfide bond</keyword>
<evidence type="ECO:0000256" key="3">
    <source>
        <dbReference type="ARBA" id="ARBA00007574"/>
    </source>
</evidence>
<dbReference type="HOGENOM" id="CLU_043450_0_0_1"/>
<organism evidence="14">
    <name type="scientific">Capitella teleta</name>
    <name type="common">Polychaete worm</name>
    <dbReference type="NCBI Taxonomy" id="283909"/>
    <lineage>
        <taxon>Eukaryota</taxon>
        <taxon>Metazoa</taxon>
        <taxon>Spiralia</taxon>
        <taxon>Lophotrochozoa</taxon>
        <taxon>Annelida</taxon>
        <taxon>Polychaeta</taxon>
        <taxon>Sedentaria</taxon>
        <taxon>Scolecida</taxon>
        <taxon>Capitellidae</taxon>
        <taxon>Capitella</taxon>
    </lineage>
</organism>
<reference evidence="14 16" key="2">
    <citation type="journal article" date="2013" name="Nature">
        <title>Insights into bilaterian evolution from three spiralian genomes.</title>
        <authorList>
            <person name="Simakov O."/>
            <person name="Marletaz F."/>
            <person name="Cho S.J."/>
            <person name="Edsinger-Gonzales E."/>
            <person name="Havlak P."/>
            <person name="Hellsten U."/>
            <person name="Kuo D.H."/>
            <person name="Larsson T."/>
            <person name="Lv J."/>
            <person name="Arendt D."/>
            <person name="Savage R."/>
            <person name="Osoegawa K."/>
            <person name="de Jong P."/>
            <person name="Grimwood J."/>
            <person name="Chapman J.A."/>
            <person name="Shapiro H."/>
            <person name="Aerts A."/>
            <person name="Otillar R.P."/>
            <person name="Terry A.Y."/>
            <person name="Boore J.L."/>
            <person name="Grigoriev I.V."/>
            <person name="Lindberg D.R."/>
            <person name="Seaver E.C."/>
            <person name="Weisblat D.A."/>
            <person name="Putnam N.H."/>
            <person name="Rokhsar D.S."/>
        </authorList>
    </citation>
    <scope>NUCLEOTIDE SEQUENCE</scope>
    <source>
        <strain evidence="14 16">I ESC-2004</strain>
    </source>
</reference>
<dbReference type="AlphaFoldDB" id="R7TE37"/>
<evidence type="ECO:0000256" key="9">
    <source>
        <dbReference type="ARBA" id="ARBA00023136"/>
    </source>
</evidence>
<dbReference type="GO" id="GO:0005856">
    <property type="term" value="C:cytoskeleton"/>
    <property type="evidence" value="ECO:0007669"/>
    <property type="project" value="UniProtKB-SubCell"/>
</dbReference>
<dbReference type="InterPro" id="IPR006875">
    <property type="entry name" value="Sarcoglycan"/>
</dbReference>
<evidence type="ECO:0000256" key="5">
    <source>
        <dbReference type="ARBA" id="ARBA00022490"/>
    </source>
</evidence>
<dbReference type="OrthoDB" id="8881719at2759"/>
<reference evidence="15" key="3">
    <citation type="submission" date="2015-06" db="UniProtKB">
        <authorList>
            <consortium name="EnsemblMetazoa"/>
        </authorList>
    </citation>
    <scope>IDENTIFICATION</scope>
</reference>
<feature type="transmembrane region" description="Helical" evidence="13">
    <location>
        <begin position="33"/>
        <end position="56"/>
    </location>
</feature>
<dbReference type="PANTHER" id="PTHR12939">
    <property type="entry name" value="SARCOGLYCAN"/>
    <property type="match status" value="1"/>
</dbReference>
<sequence length="287" mass="31711">MGRGRSNDTGDWSQPPNTQIIYKIGIYGWRKRCLYVFLLLLMVTVIVNLALTIWIIKVMDFNLHGMGKLRIHDDKVRVEGTAEFLKAIYTQELSSLPNSPLKLESARNITFNARDPQGTIVNRLYLGHNKLEAYANKFQINGRNGHPLFSADEREVVLGAHRLKVAGSGGVTFKGSVQTPTVSSDIDSLRLESLTRGMYLSAPEGISIEAAGGTVNISSLFDLKLESLSKTIRLDGRNIQLRNIPVSEPGEERENQNIYQVCICKNGGKLFLAPPAGNCHATPDICS</sequence>
<accession>R7TE37</accession>
<dbReference type="EnsemblMetazoa" id="CapteT178434">
    <property type="protein sequence ID" value="CapteP178434"/>
    <property type="gene ID" value="CapteG178434"/>
</dbReference>
<dbReference type="PANTHER" id="PTHR12939:SF10">
    <property type="entry name" value="EG:4F1.1 PROTEIN"/>
    <property type="match status" value="1"/>
</dbReference>
<evidence type="ECO:0000256" key="4">
    <source>
        <dbReference type="ARBA" id="ARBA00022475"/>
    </source>
</evidence>
<evidence type="ECO:0000256" key="2">
    <source>
        <dbReference type="ARBA" id="ARBA00004274"/>
    </source>
</evidence>
<keyword evidence="11" id="KW-0325">Glycoprotein</keyword>
<keyword evidence="7" id="KW-0735">Signal-anchor</keyword>
<evidence type="ECO:0000313" key="15">
    <source>
        <dbReference type="EnsemblMetazoa" id="CapteP178434"/>
    </source>
</evidence>
<dbReference type="EMBL" id="KB311417">
    <property type="protein sequence ID" value="ELT89316.1"/>
    <property type="molecule type" value="Genomic_DNA"/>
</dbReference>
<keyword evidence="4" id="KW-1003">Cell membrane</keyword>
<evidence type="ECO:0000313" key="14">
    <source>
        <dbReference type="EMBL" id="ELT89316.1"/>
    </source>
</evidence>
<proteinExistence type="inferred from homology"/>
<dbReference type="GO" id="GO:0016012">
    <property type="term" value="C:sarcoglycan complex"/>
    <property type="evidence" value="ECO:0007669"/>
    <property type="project" value="InterPro"/>
</dbReference>
<gene>
    <name evidence="14" type="ORF">CAPTEDRAFT_178434</name>
</gene>